<dbReference type="Gramene" id="CDF39834">
    <property type="protein sequence ID" value="CDF39834"/>
    <property type="gene ID" value="CHC_T00000426001"/>
</dbReference>
<sequence>MFSPRLGLLSVFPLIPLVSTVPFRSSFLLALASLPSSFLPILLPFSPLFPLLVYVSFSPLPTFSHLLFLLSLHSAYTCIPYVNSFRELKIIGKPFCNRTAQVDTPGCTSICAETEKVCPSRSWQAIASFGIVHERSIQLSAPCIVQQQLV</sequence>
<evidence type="ECO:0000313" key="2">
    <source>
        <dbReference type="EMBL" id="CDF39834.1"/>
    </source>
</evidence>
<evidence type="ECO:0000256" key="1">
    <source>
        <dbReference type="SAM" id="Phobius"/>
    </source>
</evidence>
<name>R7QP09_CHOCR</name>
<keyword evidence="3" id="KW-1185">Reference proteome</keyword>
<gene>
    <name evidence="2" type="ORF">CHC_T00000426001</name>
</gene>
<dbReference type="RefSeq" id="XP_005710128.1">
    <property type="nucleotide sequence ID" value="XM_005710071.1"/>
</dbReference>
<keyword evidence="1" id="KW-0472">Membrane</keyword>
<dbReference type="GeneID" id="17317846"/>
<protein>
    <submittedName>
        <fullName evidence="2">Uncharacterized protein</fullName>
    </submittedName>
</protein>
<keyword evidence="1" id="KW-1133">Transmembrane helix</keyword>
<organism evidence="2 3">
    <name type="scientific">Chondrus crispus</name>
    <name type="common">Carrageen Irish moss</name>
    <name type="synonym">Polymorpha crispa</name>
    <dbReference type="NCBI Taxonomy" id="2769"/>
    <lineage>
        <taxon>Eukaryota</taxon>
        <taxon>Rhodophyta</taxon>
        <taxon>Florideophyceae</taxon>
        <taxon>Rhodymeniophycidae</taxon>
        <taxon>Gigartinales</taxon>
        <taxon>Gigartinaceae</taxon>
        <taxon>Chondrus</taxon>
    </lineage>
</organism>
<accession>R7QP09</accession>
<evidence type="ECO:0000313" key="3">
    <source>
        <dbReference type="Proteomes" id="UP000012073"/>
    </source>
</evidence>
<dbReference type="KEGG" id="ccp:CHC_T00000426001"/>
<dbReference type="EMBL" id="HG002083">
    <property type="protein sequence ID" value="CDF39834.1"/>
    <property type="molecule type" value="Genomic_DNA"/>
</dbReference>
<reference evidence="3" key="1">
    <citation type="journal article" date="2013" name="Proc. Natl. Acad. Sci. U.S.A.">
        <title>Genome structure and metabolic features in the red seaweed Chondrus crispus shed light on evolution of the Archaeplastida.</title>
        <authorList>
            <person name="Collen J."/>
            <person name="Porcel B."/>
            <person name="Carre W."/>
            <person name="Ball S.G."/>
            <person name="Chaparro C."/>
            <person name="Tonon T."/>
            <person name="Barbeyron T."/>
            <person name="Michel G."/>
            <person name="Noel B."/>
            <person name="Valentin K."/>
            <person name="Elias M."/>
            <person name="Artiguenave F."/>
            <person name="Arun A."/>
            <person name="Aury J.M."/>
            <person name="Barbosa-Neto J.F."/>
            <person name="Bothwell J.H."/>
            <person name="Bouget F.Y."/>
            <person name="Brillet L."/>
            <person name="Cabello-Hurtado F."/>
            <person name="Capella-Gutierrez S."/>
            <person name="Charrier B."/>
            <person name="Cladiere L."/>
            <person name="Cock J.M."/>
            <person name="Coelho S.M."/>
            <person name="Colleoni C."/>
            <person name="Czjzek M."/>
            <person name="Da Silva C."/>
            <person name="Delage L."/>
            <person name="Denoeud F."/>
            <person name="Deschamps P."/>
            <person name="Dittami S.M."/>
            <person name="Gabaldon T."/>
            <person name="Gachon C.M."/>
            <person name="Groisillier A."/>
            <person name="Herve C."/>
            <person name="Jabbari K."/>
            <person name="Katinka M."/>
            <person name="Kloareg B."/>
            <person name="Kowalczyk N."/>
            <person name="Labadie K."/>
            <person name="Leblanc C."/>
            <person name="Lopez P.J."/>
            <person name="McLachlan D.H."/>
            <person name="Meslet-Cladiere L."/>
            <person name="Moustafa A."/>
            <person name="Nehr Z."/>
            <person name="Nyvall Collen P."/>
            <person name="Panaud O."/>
            <person name="Partensky F."/>
            <person name="Poulain J."/>
            <person name="Rensing S.A."/>
            <person name="Rousvoal S."/>
            <person name="Samson G."/>
            <person name="Symeonidi A."/>
            <person name="Weissenbach J."/>
            <person name="Zambounis A."/>
            <person name="Wincker P."/>
            <person name="Boyen C."/>
        </authorList>
    </citation>
    <scope>NUCLEOTIDE SEQUENCE [LARGE SCALE GENOMIC DNA]</scope>
    <source>
        <strain evidence="3">cv. Stackhouse</strain>
    </source>
</reference>
<keyword evidence="1" id="KW-0812">Transmembrane</keyword>
<proteinExistence type="predicted"/>
<feature type="transmembrane region" description="Helical" evidence="1">
    <location>
        <begin position="6"/>
        <end position="31"/>
    </location>
</feature>
<dbReference type="Proteomes" id="UP000012073">
    <property type="component" value="Unassembled WGS sequence"/>
</dbReference>
<dbReference type="AlphaFoldDB" id="R7QP09"/>